<evidence type="ECO:0000313" key="3">
    <source>
        <dbReference type="EMBL" id="MFC6713358.1"/>
    </source>
</evidence>
<keyword evidence="1" id="KW-1133">Transmembrane helix</keyword>
<dbReference type="RefSeq" id="WP_377821044.1">
    <property type="nucleotide sequence ID" value="NZ_JBHSWJ010000002.1"/>
</dbReference>
<keyword evidence="4" id="KW-1185">Reference proteome</keyword>
<name>A0ABW2AR81_9MICO</name>
<keyword evidence="1" id="KW-0472">Membrane</keyword>
<reference evidence="4" key="1">
    <citation type="journal article" date="2019" name="Int. J. Syst. Evol. Microbiol.">
        <title>The Global Catalogue of Microorganisms (GCM) 10K type strain sequencing project: providing services to taxonomists for standard genome sequencing and annotation.</title>
        <authorList>
            <consortium name="The Broad Institute Genomics Platform"/>
            <consortium name="The Broad Institute Genome Sequencing Center for Infectious Disease"/>
            <person name="Wu L."/>
            <person name="Ma J."/>
        </authorList>
    </citation>
    <scope>NUCLEOTIDE SEQUENCE [LARGE SCALE GENOMIC DNA]</scope>
    <source>
        <strain evidence="4">NBRC 106593</strain>
    </source>
</reference>
<dbReference type="Pfam" id="PF04892">
    <property type="entry name" value="VanZ"/>
    <property type="match status" value="1"/>
</dbReference>
<feature type="transmembrane region" description="Helical" evidence="1">
    <location>
        <begin position="287"/>
        <end position="319"/>
    </location>
</feature>
<evidence type="ECO:0000313" key="4">
    <source>
        <dbReference type="Proteomes" id="UP001596356"/>
    </source>
</evidence>
<feature type="transmembrane region" description="Helical" evidence="1">
    <location>
        <begin position="99"/>
        <end position="120"/>
    </location>
</feature>
<feature type="transmembrane region" description="Helical" evidence="1">
    <location>
        <begin position="127"/>
        <end position="151"/>
    </location>
</feature>
<keyword evidence="1" id="KW-0812">Transmembrane</keyword>
<accession>A0ABW2AR81</accession>
<gene>
    <name evidence="3" type="ORF">ACFQBT_05675</name>
</gene>
<proteinExistence type="predicted"/>
<organism evidence="3 4">
    <name type="scientific">Branchiibius cervicis</name>
    <dbReference type="NCBI Taxonomy" id="908252"/>
    <lineage>
        <taxon>Bacteria</taxon>
        <taxon>Bacillati</taxon>
        <taxon>Actinomycetota</taxon>
        <taxon>Actinomycetes</taxon>
        <taxon>Micrococcales</taxon>
        <taxon>Dermacoccaceae</taxon>
        <taxon>Branchiibius</taxon>
    </lineage>
</organism>
<dbReference type="InterPro" id="IPR006976">
    <property type="entry name" value="VanZ-like"/>
</dbReference>
<dbReference type="InterPro" id="IPR053150">
    <property type="entry name" value="Teicoplanin_resist-assoc"/>
</dbReference>
<feature type="transmembrane region" description="Helical" evidence="1">
    <location>
        <begin position="246"/>
        <end position="266"/>
    </location>
</feature>
<comment type="caution">
    <text evidence="3">The sequence shown here is derived from an EMBL/GenBank/DDBJ whole genome shotgun (WGS) entry which is preliminary data.</text>
</comment>
<dbReference type="PANTHER" id="PTHR36834:SF1">
    <property type="entry name" value="INTEGRAL MEMBRANE PROTEIN"/>
    <property type="match status" value="1"/>
</dbReference>
<dbReference type="PANTHER" id="PTHR36834">
    <property type="entry name" value="MEMBRANE PROTEIN-RELATED"/>
    <property type="match status" value="1"/>
</dbReference>
<dbReference type="Proteomes" id="UP001596356">
    <property type="component" value="Unassembled WGS sequence"/>
</dbReference>
<feature type="transmembrane region" description="Helical" evidence="1">
    <location>
        <begin position="6"/>
        <end position="30"/>
    </location>
</feature>
<feature type="transmembrane region" description="Helical" evidence="1">
    <location>
        <begin position="202"/>
        <end position="226"/>
    </location>
</feature>
<dbReference type="EMBL" id="JBHSWJ010000002">
    <property type="protein sequence ID" value="MFC6713358.1"/>
    <property type="molecule type" value="Genomic_DNA"/>
</dbReference>
<evidence type="ECO:0000259" key="2">
    <source>
        <dbReference type="Pfam" id="PF04892"/>
    </source>
</evidence>
<feature type="transmembrane region" description="Helical" evidence="1">
    <location>
        <begin position="163"/>
        <end position="181"/>
    </location>
</feature>
<feature type="domain" description="VanZ-like" evidence="2">
    <location>
        <begin position="49"/>
        <end position="178"/>
    </location>
</feature>
<protein>
    <submittedName>
        <fullName evidence="3">VanZ family protein</fullName>
    </submittedName>
</protein>
<sequence length="347" mass="37580">MHDQAALAAIAIALGVVVSVALFVPFVWFSYRRLGTLSLRTVLIYLAVLVYFFAIWVFTLLPLPDPDTLQCAGRNLRITAFVDDIRGAVSRGHPLTDPAVLQLVFNVALFVPLGFFVRFVARRGVVVAFLIGLGTSVFIECTQGTGVWGLYPCAYRVFDVDDMLTNTTGAVIGSLLALPFHRRLIDPAVVHQPRPVTRGRRLVGMVCDLMTVTIASILLSVATQLVLRYAMHAESAVRSGEVASTIGDFGTVALFVILVLMTGRTVGDYAVEIRFGELGVGQRLIRFFGGIGGYLVLTLLPYGPLLGVVFALVCVVAIWRGDHSGLPGLGGHRVRDARALTEEARLP</sequence>
<feature type="transmembrane region" description="Helical" evidence="1">
    <location>
        <begin position="42"/>
        <end position="61"/>
    </location>
</feature>
<evidence type="ECO:0000256" key="1">
    <source>
        <dbReference type="SAM" id="Phobius"/>
    </source>
</evidence>